<dbReference type="Proteomes" id="UP001432322">
    <property type="component" value="Unassembled WGS sequence"/>
</dbReference>
<name>A0AAV5VFD9_9BILA</name>
<sequence>ELHSRLPCSSSSSRMMFYALALLPLVMACGPGTGKITDRPTLKFKFSPPLGWTYPADVMVGPAQSLNEPAARNRINSDIQLAVIQAVESYGYSTSGVRVDNAVAPVKITINPAANACVAGNGVPVGGAVTLTCNGKTTAAPVDENTDPLIIPSSITVTSPIALAESNWDNIANKVYASLSANAGVKFDGIITVEA</sequence>
<dbReference type="EMBL" id="BTSY01000003">
    <property type="protein sequence ID" value="GMT17159.1"/>
    <property type="molecule type" value="Genomic_DNA"/>
</dbReference>
<keyword evidence="1" id="KW-0732">Signal</keyword>
<feature type="non-terminal residue" evidence="2">
    <location>
        <position position="1"/>
    </location>
</feature>
<reference evidence="2" key="1">
    <citation type="submission" date="2023-10" db="EMBL/GenBank/DDBJ databases">
        <title>Genome assembly of Pristionchus species.</title>
        <authorList>
            <person name="Yoshida K."/>
            <person name="Sommer R.J."/>
        </authorList>
    </citation>
    <scope>NUCLEOTIDE SEQUENCE</scope>
    <source>
        <strain evidence="2">RS5133</strain>
    </source>
</reference>
<organism evidence="2 3">
    <name type="scientific">Pristionchus fissidentatus</name>
    <dbReference type="NCBI Taxonomy" id="1538716"/>
    <lineage>
        <taxon>Eukaryota</taxon>
        <taxon>Metazoa</taxon>
        <taxon>Ecdysozoa</taxon>
        <taxon>Nematoda</taxon>
        <taxon>Chromadorea</taxon>
        <taxon>Rhabditida</taxon>
        <taxon>Rhabditina</taxon>
        <taxon>Diplogasteromorpha</taxon>
        <taxon>Diplogasteroidea</taxon>
        <taxon>Neodiplogasteridae</taxon>
        <taxon>Pristionchus</taxon>
    </lineage>
</organism>
<comment type="caution">
    <text evidence="2">The sequence shown here is derived from an EMBL/GenBank/DDBJ whole genome shotgun (WGS) entry which is preliminary data.</text>
</comment>
<evidence type="ECO:0000313" key="3">
    <source>
        <dbReference type="Proteomes" id="UP001432322"/>
    </source>
</evidence>
<gene>
    <name evidence="2" type="ORF">PFISCL1PPCAC_8457</name>
</gene>
<dbReference type="AlphaFoldDB" id="A0AAV5VFD9"/>
<protein>
    <submittedName>
        <fullName evidence="2">Uncharacterized protein</fullName>
    </submittedName>
</protein>
<feature type="signal peptide" evidence="1">
    <location>
        <begin position="1"/>
        <end position="28"/>
    </location>
</feature>
<feature type="chain" id="PRO_5043797980" evidence="1">
    <location>
        <begin position="29"/>
        <end position="195"/>
    </location>
</feature>
<keyword evidence="3" id="KW-1185">Reference proteome</keyword>
<evidence type="ECO:0000313" key="2">
    <source>
        <dbReference type="EMBL" id="GMT17159.1"/>
    </source>
</evidence>
<evidence type="ECO:0000256" key="1">
    <source>
        <dbReference type="SAM" id="SignalP"/>
    </source>
</evidence>
<accession>A0AAV5VFD9</accession>
<proteinExistence type="predicted"/>